<dbReference type="Pfam" id="PF02224">
    <property type="entry name" value="Cytidylate_kin"/>
    <property type="match status" value="1"/>
</dbReference>
<dbReference type="Proteomes" id="UP000005286">
    <property type="component" value="Unassembled WGS sequence"/>
</dbReference>
<keyword evidence="3" id="KW-0808">Transferase</keyword>
<dbReference type="SUPFAM" id="SSF52540">
    <property type="entry name" value="P-loop containing nucleoside triphosphate hydrolases"/>
    <property type="match status" value="1"/>
</dbReference>
<dbReference type="InterPro" id="IPR027417">
    <property type="entry name" value="P-loop_NTPase"/>
</dbReference>
<reference evidence="10 11" key="1">
    <citation type="submission" date="2011-01" db="EMBL/GenBank/DDBJ databases">
        <authorList>
            <person name="Durkin A.S."/>
            <person name="Madupu R."/>
            <person name="Torralba M."/>
            <person name="Gillis M."/>
            <person name="Methe B."/>
            <person name="Sutton G."/>
            <person name="Nelson K.E."/>
        </authorList>
    </citation>
    <scope>NUCLEOTIDE SEQUENCE [LARGE SCALE GENOMIC DNA]</scope>
    <source>
        <strain evidence="10 11">ACS-065-V-Col13</strain>
    </source>
</reference>
<dbReference type="STRING" id="879305.HMPREF9290_1419"/>
<gene>
    <name evidence="10" type="ORF">HMPREF9290_1419</name>
</gene>
<comment type="catalytic activity">
    <reaction evidence="8">
        <text>CMP + ATP = CDP + ADP</text>
        <dbReference type="Rhea" id="RHEA:11600"/>
        <dbReference type="ChEBI" id="CHEBI:30616"/>
        <dbReference type="ChEBI" id="CHEBI:58069"/>
        <dbReference type="ChEBI" id="CHEBI:60377"/>
        <dbReference type="ChEBI" id="CHEBI:456216"/>
        <dbReference type="EC" id="2.7.4.25"/>
    </reaction>
</comment>
<protein>
    <recommendedName>
        <fullName evidence="2">(d)CMP kinase</fullName>
        <ecNumber evidence="2">2.7.4.25</ecNumber>
    </recommendedName>
</protein>
<dbReference type="NCBIfam" id="TIGR00017">
    <property type="entry name" value="cmk"/>
    <property type="match status" value="1"/>
</dbReference>
<accession>F0GUJ7</accession>
<dbReference type="InterPro" id="IPR003136">
    <property type="entry name" value="Cytidylate_kin"/>
</dbReference>
<dbReference type="GO" id="GO:0005524">
    <property type="term" value="F:ATP binding"/>
    <property type="evidence" value="ECO:0007669"/>
    <property type="project" value="UniProtKB-KW"/>
</dbReference>
<evidence type="ECO:0000256" key="4">
    <source>
        <dbReference type="ARBA" id="ARBA00022741"/>
    </source>
</evidence>
<evidence type="ECO:0000259" key="9">
    <source>
        <dbReference type="Pfam" id="PF02224"/>
    </source>
</evidence>
<dbReference type="eggNOG" id="COG0283">
    <property type="taxonomic scope" value="Bacteria"/>
</dbReference>
<keyword evidence="4" id="KW-0547">Nucleotide-binding</keyword>
<comment type="catalytic activity">
    <reaction evidence="7">
        <text>dCMP + ATP = dCDP + ADP</text>
        <dbReference type="Rhea" id="RHEA:25094"/>
        <dbReference type="ChEBI" id="CHEBI:30616"/>
        <dbReference type="ChEBI" id="CHEBI:57566"/>
        <dbReference type="ChEBI" id="CHEBI:58593"/>
        <dbReference type="ChEBI" id="CHEBI:456216"/>
        <dbReference type="EC" id="2.7.4.25"/>
    </reaction>
</comment>
<proteinExistence type="inferred from homology"/>
<dbReference type="Gene3D" id="3.40.50.300">
    <property type="entry name" value="P-loop containing nucleotide triphosphate hydrolases"/>
    <property type="match status" value="1"/>
</dbReference>
<name>F0GUJ7_9FIRM</name>
<sequence length="156" mass="17529">MDDIDIKIVDGEVFLNGENVSNEIRGDLVTKNVSWVSANQKVREKLVSLQRDIAKDTSFVLDGRDIGTVVFPDAKYKFFLTASPKVRAIRRFEQNESSLSVDELEESIIARDKYDSSRKTSPLKKAQDAILIDNSNMTIDETLEAIISKVDSPYAI</sequence>
<dbReference type="InterPro" id="IPR011994">
    <property type="entry name" value="Cytidylate_kinase_dom"/>
</dbReference>
<evidence type="ECO:0000256" key="3">
    <source>
        <dbReference type="ARBA" id="ARBA00022679"/>
    </source>
</evidence>
<organism evidence="10 11">
    <name type="scientific">Anaerococcus prevotii ACS-065-V-Col13</name>
    <dbReference type="NCBI Taxonomy" id="879305"/>
    <lineage>
        <taxon>Bacteria</taxon>
        <taxon>Bacillati</taxon>
        <taxon>Bacillota</taxon>
        <taxon>Tissierellia</taxon>
        <taxon>Tissierellales</taxon>
        <taxon>Peptoniphilaceae</taxon>
        <taxon>Anaerococcus</taxon>
    </lineage>
</organism>
<dbReference type="GO" id="GO:0036430">
    <property type="term" value="F:CMP kinase activity"/>
    <property type="evidence" value="ECO:0007669"/>
    <property type="project" value="RHEA"/>
</dbReference>
<comment type="similarity">
    <text evidence="1">Belongs to the cytidylate kinase family. Type 1 subfamily.</text>
</comment>
<dbReference type="PATRIC" id="fig|879305.3.peg.479"/>
<dbReference type="GO" id="GO:0036431">
    <property type="term" value="F:dCMP kinase activity"/>
    <property type="evidence" value="ECO:0007669"/>
    <property type="project" value="InterPro"/>
</dbReference>
<evidence type="ECO:0000256" key="2">
    <source>
        <dbReference type="ARBA" id="ARBA00012906"/>
    </source>
</evidence>
<evidence type="ECO:0000256" key="5">
    <source>
        <dbReference type="ARBA" id="ARBA00022777"/>
    </source>
</evidence>
<dbReference type="AlphaFoldDB" id="F0GUJ7"/>
<dbReference type="EMBL" id="AEXM01000012">
    <property type="protein sequence ID" value="EGC82432.1"/>
    <property type="molecule type" value="Genomic_DNA"/>
</dbReference>
<evidence type="ECO:0000256" key="6">
    <source>
        <dbReference type="ARBA" id="ARBA00022840"/>
    </source>
</evidence>
<evidence type="ECO:0000256" key="8">
    <source>
        <dbReference type="ARBA" id="ARBA00048478"/>
    </source>
</evidence>
<keyword evidence="11" id="KW-1185">Reference proteome</keyword>
<feature type="domain" description="Cytidylate kinase" evidence="9">
    <location>
        <begin position="3"/>
        <end position="150"/>
    </location>
</feature>
<keyword evidence="6" id="KW-0067">ATP-binding</keyword>
<evidence type="ECO:0000256" key="1">
    <source>
        <dbReference type="ARBA" id="ARBA00009427"/>
    </source>
</evidence>
<evidence type="ECO:0000313" key="11">
    <source>
        <dbReference type="Proteomes" id="UP000005286"/>
    </source>
</evidence>
<evidence type="ECO:0000313" key="10">
    <source>
        <dbReference type="EMBL" id="EGC82432.1"/>
    </source>
</evidence>
<dbReference type="EC" id="2.7.4.25" evidence="2"/>
<evidence type="ECO:0000256" key="7">
    <source>
        <dbReference type="ARBA" id="ARBA00047615"/>
    </source>
</evidence>
<dbReference type="CDD" id="cd02020">
    <property type="entry name" value="CMPK"/>
    <property type="match status" value="1"/>
</dbReference>
<keyword evidence="5 10" id="KW-0418">Kinase</keyword>
<comment type="caution">
    <text evidence="10">The sequence shown here is derived from an EMBL/GenBank/DDBJ whole genome shotgun (WGS) entry which is preliminary data.</text>
</comment>